<name>A0A7G8BJY5_9BACT</name>
<dbReference type="Proteomes" id="UP000515312">
    <property type="component" value="Chromosome"/>
</dbReference>
<dbReference type="AlphaFoldDB" id="A0A7G8BJY5"/>
<evidence type="ECO:0000256" key="1">
    <source>
        <dbReference type="ARBA" id="ARBA00000553"/>
    </source>
</evidence>
<evidence type="ECO:0000256" key="4">
    <source>
        <dbReference type="ARBA" id="ARBA00022723"/>
    </source>
</evidence>
<dbReference type="Pfam" id="PF02578">
    <property type="entry name" value="Cu-oxidase_4"/>
    <property type="match status" value="1"/>
</dbReference>
<dbReference type="GO" id="GO:0016787">
    <property type="term" value="F:hydrolase activity"/>
    <property type="evidence" value="ECO:0007669"/>
    <property type="project" value="UniProtKB-KW"/>
</dbReference>
<dbReference type="RefSeq" id="WP_186743844.1">
    <property type="nucleotide sequence ID" value="NZ_CP060394.1"/>
</dbReference>
<keyword evidence="13" id="KW-1185">Reference proteome</keyword>
<evidence type="ECO:0000256" key="11">
    <source>
        <dbReference type="SAM" id="MobiDB-lite"/>
    </source>
</evidence>
<proteinExistence type="inferred from homology"/>
<dbReference type="GO" id="GO:0005507">
    <property type="term" value="F:copper ion binding"/>
    <property type="evidence" value="ECO:0007669"/>
    <property type="project" value="TreeGrafter"/>
</dbReference>
<comment type="catalytic activity">
    <reaction evidence="1">
        <text>inosine + phosphate = alpha-D-ribose 1-phosphate + hypoxanthine</text>
        <dbReference type="Rhea" id="RHEA:27646"/>
        <dbReference type="ChEBI" id="CHEBI:17368"/>
        <dbReference type="ChEBI" id="CHEBI:17596"/>
        <dbReference type="ChEBI" id="CHEBI:43474"/>
        <dbReference type="ChEBI" id="CHEBI:57720"/>
        <dbReference type="EC" id="2.4.2.1"/>
    </reaction>
    <physiologicalReaction direction="left-to-right" evidence="1">
        <dbReference type="Rhea" id="RHEA:27647"/>
    </physiologicalReaction>
</comment>
<evidence type="ECO:0000256" key="3">
    <source>
        <dbReference type="ARBA" id="ARBA00022679"/>
    </source>
</evidence>
<dbReference type="SUPFAM" id="SSF64438">
    <property type="entry name" value="CNF1/YfiH-like putative cysteine hydrolases"/>
    <property type="match status" value="1"/>
</dbReference>
<accession>A0A7G8BJY5</accession>
<dbReference type="EMBL" id="CP060394">
    <property type="protein sequence ID" value="QNI32855.1"/>
    <property type="molecule type" value="Genomic_DNA"/>
</dbReference>
<dbReference type="CDD" id="cd16833">
    <property type="entry name" value="YfiH"/>
    <property type="match status" value="1"/>
</dbReference>
<dbReference type="Gene3D" id="3.60.140.10">
    <property type="entry name" value="CNF1/YfiH-like putative cysteine hydrolases"/>
    <property type="match status" value="1"/>
</dbReference>
<dbReference type="NCBIfam" id="TIGR00726">
    <property type="entry name" value="peptidoglycan editing factor PgeF"/>
    <property type="match status" value="1"/>
</dbReference>
<comment type="similarity">
    <text evidence="2 10">Belongs to the purine nucleoside phosphorylase YfiH/LACC1 family.</text>
</comment>
<comment type="catalytic activity">
    <reaction evidence="8">
        <text>adenosine + phosphate = alpha-D-ribose 1-phosphate + adenine</text>
        <dbReference type="Rhea" id="RHEA:27642"/>
        <dbReference type="ChEBI" id="CHEBI:16335"/>
        <dbReference type="ChEBI" id="CHEBI:16708"/>
        <dbReference type="ChEBI" id="CHEBI:43474"/>
        <dbReference type="ChEBI" id="CHEBI:57720"/>
        <dbReference type="EC" id="2.4.2.1"/>
    </reaction>
    <physiologicalReaction direction="left-to-right" evidence="8">
        <dbReference type="Rhea" id="RHEA:27643"/>
    </physiologicalReaction>
</comment>
<keyword evidence="4" id="KW-0479">Metal-binding</keyword>
<dbReference type="InterPro" id="IPR003730">
    <property type="entry name" value="Cu_polyphenol_OxRdtase"/>
</dbReference>
<dbReference type="PANTHER" id="PTHR30616:SF2">
    <property type="entry name" value="PURINE NUCLEOSIDE PHOSPHORYLASE LACC1"/>
    <property type="match status" value="1"/>
</dbReference>
<keyword evidence="3" id="KW-0808">Transferase</keyword>
<evidence type="ECO:0000256" key="5">
    <source>
        <dbReference type="ARBA" id="ARBA00022801"/>
    </source>
</evidence>
<gene>
    <name evidence="12" type="primary">pgeF</name>
    <name evidence="12" type="ORF">H7849_02310</name>
</gene>
<evidence type="ECO:0000256" key="2">
    <source>
        <dbReference type="ARBA" id="ARBA00007353"/>
    </source>
</evidence>
<evidence type="ECO:0000256" key="8">
    <source>
        <dbReference type="ARBA" id="ARBA00048968"/>
    </source>
</evidence>
<evidence type="ECO:0000256" key="10">
    <source>
        <dbReference type="RuleBase" id="RU361274"/>
    </source>
</evidence>
<keyword evidence="6" id="KW-0862">Zinc</keyword>
<keyword evidence="5" id="KW-0378">Hydrolase</keyword>
<protein>
    <recommendedName>
        <fullName evidence="10">Purine nucleoside phosphorylase</fullName>
    </recommendedName>
</protein>
<dbReference type="PANTHER" id="PTHR30616">
    <property type="entry name" value="UNCHARACTERIZED PROTEIN YFIH"/>
    <property type="match status" value="1"/>
</dbReference>
<organism evidence="12 13">
    <name type="scientific">Alloacidobacterium dinghuense</name>
    <dbReference type="NCBI Taxonomy" id="2763107"/>
    <lineage>
        <taxon>Bacteria</taxon>
        <taxon>Pseudomonadati</taxon>
        <taxon>Acidobacteriota</taxon>
        <taxon>Terriglobia</taxon>
        <taxon>Terriglobales</taxon>
        <taxon>Acidobacteriaceae</taxon>
        <taxon>Alloacidobacterium</taxon>
    </lineage>
</organism>
<dbReference type="InterPro" id="IPR011324">
    <property type="entry name" value="Cytotoxic_necrot_fac-like_cat"/>
</dbReference>
<comment type="catalytic activity">
    <reaction evidence="7">
        <text>adenosine + H2O + H(+) = inosine + NH4(+)</text>
        <dbReference type="Rhea" id="RHEA:24408"/>
        <dbReference type="ChEBI" id="CHEBI:15377"/>
        <dbReference type="ChEBI" id="CHEBI:15378"/>
        <dbReference type="ChEBI" id="CHEBI:16335"/>
        <dbReference type="ChEBI" id="CHEBI:17596"/>
        <dbReference type="ChEBI" id="CHEBI:28938"/>
        <dbReference type="EC" id="3.5.4.4"/>
    </reaction>
    <physiologicalReaction direction="left-to-right" evidence="7">
        <dbReference type="Rhea" id="RHEA:24409"/>
    </physiologicalReaction>
</comment>
<dbReference type="InterPro" id="IPR038371">
    <property type="entry name" value="Cu_polyphenol_OxRdtase_sf"/>
</dbReference>
<evidence type="ECO:0000313" key="13">
    <source>
        <dbReference type="Proteomes" id="UP000515312"/>
    </source>
</evidence>
<comment type="catalytic activity">
    <reaction evidence="9">
        <text>S-methyl-5'-thioadenosine + phosphate = 5-(methylsulfanyl)-alpha-D-ribose 1-phosphate + adenine</text>
        <dbReference type="Rhea" id="RHEA:11852"/>
        <dbReference type="ChEBI" id="CHEBI:16708"/>
        <dbReference type="ChEBI" id="CHEBI:17509"/>
        <dbReference type="ChEBI" id="CHEBI:43474"/>
        <dbReference type="ChEBI" id="CHEBI:58533"/>
        <dbReference type="EC" id="2.4.2.28"/>
    </reaction>
    <physiologicalReaction direction="left-to-right" evidence="9">
        <dbReference type="Rhea" id="RHEA:11853"/>
    </physiologicalReaction>
</comment>
<evidence type="ECO:0000313" key="12">
    <source>
        <dbReference type="EMBL" id="QNI32855.1"/>
    </source>
</evidence>
<evidence type="ECO:0000256" key="9">
    <source>
        <dbReference type="ARBA" id="ARBA00049893"/>
    </source>
</evidence>
<feature type="region of interest" description="Disordered" evidence="11">
    <location>
        <begin position="1"/>
        <end position="27"/>
    </location>
</feature>
<evidence type="ECO:0000256" key="6">
    <source>
        <dbReference type="ARBA" id="ARBA00022833"/>
    </source>
</evidence>
<dbReference type="KEGG" id="adin:H7849_02310"/>
<evidence type="ECO:0000256" key="7">
    <source>
        <dbReference type="ARBA" id="ARBA00047989"/>
    </source>
</evidence>
<sequence length="321" mass="35055">MRQAAESLDCRNWSEGPRRPAPQKQKHLGVDKERIEVVQAPAWSELPWLMHGFSTRTGGKSTAYRPDQPEGELNLGFTASDSKETVLANRRLFVSAVAKTADTPALVTLKQVHSSITHVVGKADADDVAKHKGDGMMTIEPGILLGIQTADCIPVIIADRQKRAVAAFHAGWRGTLKRIVESGVGRMRMEFGSRPEDLIAAIGPGIGACCYAIGEEVQNEFESQFSYASELFFEAYDSDPIKEKYPLLFLTARAPGHSNIGPKLHLDLVKANGRQLLDAGLLADSIFVQGDCTSCRTDHYFSHRADHGFTGRSLSVIGIRA</sequence>
<dbReference type="GO" id="GO:0017061">
    <property type="term" value="F:S-methyl-5-thioadenosine phosphorylase activity"/>
    <property type="evidence" value="ECO:0007669"/>
    <property type="project" value="UniProtKB-EC"/>
</dbReference>
<reference evidence="12 13" key="1">
    <citation type="submission" date="2020-08" db="EMBL/GenBank/DDBJ databases">
        <title>Edaphobacter telluris sp. nov. and Acidobacterium dinghuensis sp. nov., two acidobacteria isolated from forest soil.</title>
        <authorList>
            <person name="Fu J."/>
            <person name="Qiu L."/>
        </authorList>
    </citation>
    <scope>NUCLEOTIDE SEQUENCE [LARGE SCALE GENOMIC DNA]</scope>
    <source>
        <strain evidence="12">4Y35</strain>
    </source>
</reference>